<organism evidence="1 2">
    <name type="scientific">Maribacter chungangensis</name>
    <dbReference type="NCBI Taxonomy" id="1069117"/>
    <lineage>
        <taxon>Bacteria</taxon>
        <taxon>Pseudomonadati</taxon>
        <taxon>Bacteroidota</taxon>
        <taxon>Flavobacteriia</taxon>
        <taxon>Flavobacteriales</taxon>
        <taxon>Flavobacteriaceae</taxon>
        <taxon>Maribacter</taxon>
    </lineage>
</organism>
<comment type="caution">
    <text evidence="1">The sequence shown here is derived from an EMBL/GenBank/DDBJ whole genome shotgun (WGS) entry which is preliminary data.</text>
</comment>
<dbReference type="EMBL" id="JBHTHY010000023">
    <property type="protein sequence ID" value="MFD0799364.1"/>
    <property type="molecule type" value="Genomic_DNA"/>
</dbReference>
<name>A0ABW3BAK3_9FLAO</name>
<keyword evidence="2" id="KW-1185">Reference proteome</keyword>
<accession>A0ABW3BAK3</accession>
<gene>
    <name evidence="1" type="ORF">ACFQZJ_17970</name>
</gene>
<dbReference type="Proteomes" id="UP001597012">
    <property type="component" value="Unassembled WGS sequence"/>
</dbReference>
<proteinExistence type="predicted"/>
<sequence length="258" mass="29546">MKSRFFYVLCFMVSLGYSQEASYKIMEGKVYSKDGDVAATHVMNITANRATITNESGFFAISVKQNDTLVFSAVQFKTKQLLVTQEILEMDLVSVPLDDELTELDEVVVTPYNLTGDISKDILSLKMDPVVTAESLGLPNAHVYIPTKSERELFEATSGGGLVPLNPILNGISGRTKMLKERVERNRLYDRTIRVREFYADSLYRTELRIPEDKIDDFLYFCEIDQTFQSLVDAHDILKIWAYMERRSMAYRKNNNIE</sequence>
<dbReference type="Pfam" id="PF13715">
    <property type="entry name" value="CarbopepD_reg_2"/>
    <property type="match status" value="1"/>
</dbReference>
<dbReference type="RefSeq" id="WP_379936329.1">
    <property type="nucleotide sequence ID" value="NZ_JBHTHY010000023.1"/>
</dbReference>
<evidence type="ECO:0000313" key="2">
    <source>
        <dbReference type="Proteomes" id="UP001597012"/>
    </source>
</evidence>
<dbReference type="SUPFAM" id="SSF49464">
    <property type="entry name" value="Carboxypeptidase regulatory domain-like"/>
    <property type="match status" value="1"/>
</dbReference>
<dbReference type="InterPro" id="IPR008969">
    <property type="entry name" value="CarboxyPept-like_regulatory"/>
</dbReference>
<evidence type="ECO:0000313" key="1">
    <source>
        <dbReference type="EMBL" id="MFD0799364.1"/>
    </source>
</evidence>
<protein>
    <submittedName>
        <fullName evidence="1">Carboxypeptidase-like regulatory domain-containing protein</fullName>
    </submittedName>
</protein>
<reference evidence="2" key="1">
    <citation type="journal article" date="2019" name="Int. J. Syst. Evol. Microbiol.">
        <title>The Global Catalogue of Microorganisms (GCM) 10K type strain sequencing project: providing services to taxonomists for standard genome sequencing and annotation.</title>
        <authorList>
            <consortium name="The Broad Institute Genomics Platform"/>
            <consortium name="The Broad Institute Genome Sequencing Center for Infectious Disease"/>
            <person name="Wu L."/>
            <person name="Ma J."/>
        </authorList>
    </citation>
    <scope>NUCLEOTIDE SEQUENCE [LARGE SCALE GENOMIC DNA]</scope>
    <source>
        <strain evidence="2">CCUG 61948</strain>
    </source>
</reference>